<dbReference type="GO" id="GO:0003723">
    <property type="term" value="F:RNA binding"/>
    <property type="evidence" value="ECO:0007669"/>
    <property type="project" value="UniProtKB-UniRule"/>
</dbReference>
<evidence type="ECO:0000256" key="7">
    <source>
        <dbReference type="SAM" id="Coils"/>
    </source>
</evidence>
<evidence type="ECO:0000256" key="2">
    <source>
        <dbReference type="ARBA" id="ARBA00004496"/>
    </source>
</evidence>
<dbReference type="Gene3D" id="3.30.70.330">
    <property type="match status" value="1"/>
</dbReference>
<dbReference type="CDD" id="cd12429">
    <property type="entry name" value="RRM_DNAJC17"/>
    <property type="match status" value="1"/>
</dbReference>
<evidence type="ECO:0008006" key="13">
    <source>
        <dbReference type="Google" id="ProtNLM"/>
    </source>
</evidence>
<dbReference type="Proteomes" id="UP000053201">
    <property type="component" value="Unassembled WGS sequence"/>
</dbReference>
<dbReference type="SUPFAM" id="SSF46565">
    <property type="entry name" value="Chaperone J-domain"/>
    <property type="match status" value="1"/>
</dbReference>
<feature type="coiled-coil region" evidence="7">
    <location>
        <begin position="83"/>
        <end position="139"/>
    </location>
</feature>
<accession>A0A0L0HJM6</accession>
<dbReference type="InterPro" id="IPR000504">
    <property type="entry name" value="RRM_dom"/>
</dbReference>
<dbReference type="FunCoup" id="A0A0L0HJM6">
    <property type="interactions" value="378"/>
</dbReference>
<evidence type="ECO:0000259" key="9">
    <source>
        <dbReference type="PROSITE" id="PS50076"/>
    </source>
</evidence>
<dbReference type="PANTHER" id="PTHR44313:SF1">
    <property type="entry name" value="DNAJ HOMOLOG SUBFAMILY C MEMBER 17"/>
    <property type="match status" value="1"/>
</dbReference>
<evidence type="ECO:0000256" key="8">
    <source>
        <dbReference type="SAM" id="MobiDB-lite"/>
    </source>
</evidence>
<evidence type="ECO:0000256" key="1">
    <source>
        <dbReference type="ARBA" id="ARBA00004123"/>
    </source>
</evidence>
<evidence type="ECO:0000256" key="3">
    <source>
        <dbReference type="ARBA" id="ARBA00022490"/>
    </source>
</evidence>
<dbReference type="InterPro" id="IPR034254">
    <property type="entry name" value="DNAJC17_RRM"/>
</dbReference>
<keyword evidence="3" id="KW-0963">Cytoplasm</keyword>
<name>A0A0L0HJM6_SPIPD</name>
<dbReference type="RefSeq" id="XP_016609109.1">
    <property type="nucleotide sequence ID" value="XM_016752409.1"/>
</dbReference>
<dbReference type="PROSITE" id="PS50076">
    <property type="entry name" value="DNAJ_2"/>
    <property type="match status" value="1"/>
</dbReference>
<dbReference type="InterPro" id="IPR036869">
    <property type="entry name" value="J_dom_sf"/>
</dbReference>
<feature type="domain" description="RRM" evidence="10">
    <location>
        <begin position="169"/>
        <end position="242"/>
    </location>
</feature>
<feature type="region of interest" description="Disordered" evidence="8">
    <location>
        <begin position="248"/>
        <end position="279"/>
    </location>
</feature>
<dbReference type="EMBL" id="KQ257455">
    <property type="protein sequence ID" value="KND01070.1"/>
    <property type="molecule type" value="Genomic_DNA"/>
</dbReference>
<dbReference type="PRINTS" id="PR00625">
    <property type="entry name" value="JDOMAIN"/>
</dbReference>
<gene>
    <name evidence="11" type="ORF">SPPG_04161</name>
</gene>
<dbReference type="PROSITE" id="PS50102">
    <property type="entry name" value="RRM"/>
    <property type="match status" value="1"/>
</dbReference>
<feature type="domain" description="J" evidence="9">
    <location>
        <begin position="7"/>
        <end position="73"/>
    </location>
</feature>
<dbReference type="OrthoDB" id="376357at2759"/>
<evidence type="ECO:0000259" key="10">
    <source>
        <dbReference type="PROSITE" id="PS50102"/>
    </source>
</evidence>
<keyword evidence="6" id="KW-0694">RNA-binding</keyword>
<dbReference type="GeneID" id="27687628"/>
<evidence type="ECO:0000313" key="12">
    <source>
        <dbReference type="Proteomes" id="UP000053201"/>
    </source>
</evidence>
<dbReference type="eggNOG" id="KOG0691">
    <property type="taxonomic scope" value="Eukaryota"/>
</dbReference>
<dbReference type="STRING" id="645134.A0A0L0HJM6"/>
<dbReference type="Gene3D" id="1.10.287.110">
    <property type="entry name" value="DnaJ domain"/>
    <property type="match status" value="1"/>
</dbReference>
<reference evidence="11 12" key="1">
    <citation type="submission" date="2009-08" db="EMBL/GenBank/DDBJ databases">
        <title>The Genome Sequence of Spizellomyces punctatus strain DAOM BR117.</title>
        <authorList>
            <consortium name="The Broad Institute Genome Sequencing Platform"/>
            <person name="Russ C."/>
            <person name="Cuomo C."/>
            <person name="Shea T."/>
            <person name="Young S.K."/>
            <person name="Zeng Q."/>
            <person name="Koehrsen M."/>
            <person name="Haas B."/>
            <person name="Borodovsky M."/>
            <person name="Guigo R."/>
            <person name="Alvarado L."/>
            <person name="Berlin A."/>
            <person name="Bochicchio J."/>
            <person name="Borenstein D."/>
            <person name="Chapman S."/>
            <person name="Chen Z."/>
            <person name="Engels R."/>
            <person name="Freedman E."/>
            <person name="Gellesch M."/>
            <person name="Goldberg J."/>
            <person name="Griggs A."/>
            <person name="Gujja S."/>
            <person name="Heiman D."/>
            <person name="Hepburn T."/>
            <person name="Howarth C."/>
            <person name="Jen D."/>
            <person name="Larson L."/>
            <person name="Lewis B."/>
            <person name="Mehta T."/>
            <person name="Park D."/>
            <person name="Pearson M."/>
            <person name="Roberts A."/>
            <person name="Saif S."/>
            <person name="Shenoy N."/>
            <person name="Sisk P."/>
            <person name="Stolte C."/>
            <person name="Sykes S."/>
            <person name="Thomson T."/>
            <person name="Walk T."/>
            <person name="White J."/>
            <person name="Yandava C."/>
            <person name="Burger G."/>
            <person name="Gray M.W."/>
            <person name="Holland P.W.H."/>
            <person name="King N."/>
            <person name="Lang F.B.F."/>
            <person name="Roger A.J."/>
            <person name="Ruiz-Trillo I."/>
            <person name="Lander E."/>
            <person name="Nusbaum C."/>
        </authorList>
    </citation>
    <scope>NUCLEOTIDE SEQUENCE [LARGE SCALE GENOMIC DNA]</scope>
    <source>
        <strain evidence="11 12">DAOM BR117</strain>
    </source>
</reference>
<dbReference type="PANTHER" id="PTHR44313">
    <property type="entry name" value="DNAJ HOMOLOG SUBFAMILY C MEMBER 17"/>
    <property type="match status" value="1"/>
</dbReference>
<organism evidence="11 12">
    <name type="scientific">Spizellomyces punctatus (strain DAOM BR117)</name>
    <dbReference type="NCBI Taxonomy" id="645134"/>
    <lineage>
        <taxon>Eukaryota</taxon>
        <taxon>Fungi</taxon>
        <taxon>Fungi incertae sedis</taxon>
        <taxon>Chytridiomycota</taxon>
        <taxon>Chytridiomycota incertae sedis</taxon>
        <taxon>Chytridiomycetes</taxon>
        <taxon>Spizellomycetales</taxon>
        <taxon>Spizellomycetaceae</taxon>
        <taxon>Spizellomyces</taxon>
    </lineage>
</organism>
<evidence type="ECO:0000256" key="4">
    <source>
        <dbReference type="ARBA" id="ARBA00023186"/>
    </source>
</evidence>
<comment type="subcellular location">
    <subcellularLocation>
        <location evidence="2">Cytoplasm</location>
    </subcellularLocation>
    <subcellularLocation>
        <location evidence="1">Nucleus</location>
    </subcellularLocation>
</comment>
<keyword evidence="5" id="KW-0539">Nucleus</keyword>
<evidence type="ECO:0000256" key="5">
    <source>
        <dbReference type="ARBA" id="ARBA00023242"/>
    </source>
</evidence>
<dbReference type="AlphaFoldDB" id="A0A0L0HJM6"/>
<dbReference type="GO" id="GO:0000390">
    <property type="term" value="P:spliceosomal complex disassembly"/>
    <property type="evidence" value="ECO:0007669"/>
    <property type="project" value="TreeGrafter"/>
</dbReference>
<protein>
    <recommendedName>
        <fullName evidence="13">J domain-containing protein</fullName>
    </recommendedName>
</protein>
<proteinExistence type="predicted"/>
<dbReference type="SUPFAM" id="SSF54928">
    <property type="entry name" value="RNA-binding domain, RBD"/>
    <property type="match status" value="1"/>
</dbReference>
<dbReference type="CDD" id="cd06257">
    <property type="entry name" value="DnaJ"/>
    <property type="match status" value="1"/>
</dbReference>
<dbReference type="InterPro" id="IPR012677">
    <property type="entry name" value="Nucleotide-bd_a/b_plait_sf"/>
</dbReference>
<dbReference type="InterPro" id="IPR052094">
    <property type="entry name" value="Pre-mRNA-splicing_ERAD"/>
</dbReference>
<dbReference type="VEuPathDB" id="FungiDB:SPPG_04161"/>
<dbReference type="OMA" id="NPLHFQW"/>
<dbReference type="InterPro" id="IPR001623">
    <property type="entry name" value="DnaJ_domain"/>
</dbReference>
<dbReference type="GO" id="GO:0005737">
    <property type="term" value="C:cytoplasm"/>
    <property type="evidence" value="ECO:0007669"/>
    <property type="project" value="UniProtKB-SubCell"/>
</dbReference>
<dbReference type="SMART" id="SM00271">
    <property type="entry name" value="DnaJ"/>
    <property type="match status" value="1"/>
</dbReference>
<dbReference type="InterPro" id="IPR035979">
    <property type="entry name" value="RBD_domain_sf"/>
</dbReference>
<keyword evidence="4" id="KW-0143">Chaperone</keyword>
<dbReference type="Pfam" id="PF00226">
    <property type="entry name" value="DnaJ"/>
    <property type="match status" value="1"/>
</dbReference>
<dbReference type="Pfam" id="PF00076">
    <property type="entry name" value="RRM_1"/>
    <property type="match status" value="1"/>
</dbReference>
<keyword evidence="7" id="KW-0175">Coiled coil</keyword>
<feature type="compositionally biased region" description="Low complexity" evidence="8">
    <location>
        <begin position="258"/>
        <end position="268"/>
    </location>
</feature>
<evidence type="ECO:0000256" key="6">
    <source>
        <dbReference type="PROSITE-ProRule" id="PRU00176"/>
    </source>
</evidence>
<dbReference type="InParanoid" id="A0A0L0HJM6"/>
<evidence type="ECO:0000313" key="11">
    <source>
        <dbReference type="EMBL" id="KND01070.1"/>
    </source>
</evidence>
<keyword evidence="12" id="KW-1185">Reference proteome</keyword>
<dbReference type="GO" id="GO:0005681">
    <property type="term" value="C:spliceosomal complex"/>
    <property type="evidence" value="ECO:0007669"/>
    <property type="project" value="TreeGrafter"/>
</dbReference>
<sequence>MASSEHDYYALLGVTYEATAQEIKKAYRKNALKYHPDKVGADNEQAAEMFHLLTLASDTLADPTKKSAYDTLHKSRIAQKRKLEQMDSHLRKARQDLNDREQAAKRAKDTAFMAAVQRKNEIDRLREEGQRKVHAAEEQRRQMFTAKVDAAKHEANLRKVREGASVMDCTLKVKWKKKYADFTKEDLEMVFGKYGKVESVIMSSKGKGTAMVIFDSLLDARSVMKDQASPNFRNLQVVWAAGEEPSILKSLDLDPPSEKGTTQTGTTSEETKSAGSEFGFGFTGFAAGDADDDYETITLLKMQQAAKTAST</sequence>